<protein>
    <submittedName>
        <fullName evidence="1">Uncharacterized protein</fullName>
    </submittedName>
</protein>
<evidence type="ECO:0000313" key="1">
    <source>
        <dbReference type="EMBL" id="GAN09186.1"/>
    </source>
</evidence>
<evidence type="ECO:0000313" key="2">
    <source>
        <dbReference type="Proteomes" id="UP000053815"/>
    </source>
</evidence>
<name>A0A0C9MET9_9FUNG</name>
<dbReference type="Proteomes" id="UP000053815">
    <property type="component" value="Unassembled WGS sequence"/>
</dbReference>
<dbReference type="EMBL" id="DF836538">
    <property type="protein sequence ID" value="GAN09186.1"/>
    <property type="molecule type" value="Genomic_DNA"/>
</dbReference>
<sequence>MEIRGKEAVADISDGYRGPEELINYYYRYYEHGMDLGSQNWLKPSLTFYPDSLIFERFSTHSNYFARLDYRIVILSRYFLKLSWSTYQGASNGTKKTGVSKALLSKVEECG</sequence>
<keyword evidence="2" id="KW-1185">Reference proteome</keyword>
<gene>
    <name evidence="1" type="ORF">MAM1_0249c08708</name>
</gene>
<proteinExistence type="predicted"/>
<dbReference type="AlphaFoldDB" id="A0A0C9MET9"/>
<reference evidence="1" key="1">
    <citation type="submission" date="2014-09" db="EMBL/GenBank/DDBJ databases">
        <title>Draft genome sequence of an oleaginous Mucoromycotina fungus Mucor ambiguus NBRC6742.</title>
        <authorList>
            <person name="Takeda I."/>
            <person name="Yamane N."/>
            <person name="Morita T."/>
            <person name="Tamano K."/>
            <person name="Machida M."/>
            <person name="Baker S."/>
            <person name="Koike H."/>
        </authorList>
    </citation>
    <scope>NUCLEOTIDE SEQUENCE</scope>
    <source>
        <strain evidence="1">NBRC 6742</strain>
    </source>
</reference>
<accession>A0A0C9MET9</accession>
<organism evidence="1">
    <name type="scientific">Mucor ambiguus</name>
    <dbReference type="NCBI Taxonomy" id="91626"/>
    <lineage>
        <taxon>Eukaryota</taxon>
        <taxon>Fungi</taxon>
        <taxon>Fungi incertae sedis</taxon>
        <taxon>Mucoromycota</taxon>
        <taxon>Mucoromycotina</taxon>
        <taxon>Mucoromycetes</taxon>
        <taxon>Mucorales</taxon>
        <taxon>Mucorineae</taxon>
        <taxon>Mucoraceae</taxon>
        <taxon>Mucor</taxon>
    </lineage>
</organism>